<keyword evidence="1" id="KW-0547">Nucleotide-binding</keyword>
<evidence type="ECO:0000259" key="5">
    <source>
        <dbReference type="PROSITE" id="PS51192"/>
    </source>
</evidence>
<protein>
    <submittedName>
        <fullName evidence="7">DISARM system SNF2-like helicase DrmD</fullName>
    </submittedName>
</protein>
<dbReference type="PANTHER" id="PTHR45766">
    <property type="entry name" value="DNA ANNEALING HELICASE AND ENDONUCLEASE ZRANB3 FAMILY MEMBER"/>
    <property type="match status" value="1"/>
</dbReference>
<comment type="caution">
    <text evidence="7">The sequence shown here is derived from an EMBL/GenBank/DDBJ whole genome shotgun (WGS) entry which is preliminary data.</text>
</comment>
<dbReference type="InterPro" id="IPR027417">
    <property type="entry name" value="P-loop_NTPase"/>
</dbReference>
<evidence type="ECO:0000256" key="1">
    <source>
        <dbReference type="ARBA" id="ARBA00022741"/>
    </source>
</evidence>
<dbReference type="InterPro" id="IPR057342">
    <property type="entry name" value="DEXDc_RapA"/>
</dbReference>
<dbReference type="InterPro" id="IPR049730">
    <property type="entry name" value="SNF2/RAD54-like_C"/>
</dbReference>
<keyword evidence="2" id="KW-0378">Hydrolase</keyword>
<keyword evidence="3" id="KW-0347">Helicase</keyword>
<reference evidence="8" key="1">
    <citation type="journal article" date="2019" name="Int. J. Syst. Evol. Microbiol.">
        <title>The Global Catalogue of Microorganisms (GCM) 10K type strain sequencing project: providing services to taxonomists for standard genome sequencing and annotation.</title>
        <authorList>
            <consortium name="The Broad Institute Genomics Platform"/>
            <consortium name="The Broad Institute Genome Sequencing Center for Infectious Disease"/>
            <person name="Wu L."/>
            <person name="Ma J."/>
        </authorList>
    </citation>
    <scope>NUCLEOTIDE SEQUENCE [LARGE SCALE GENOMIC DNA]</scope>
    <source>
        <strain evidence="8">ZS-22-S1</strain>
    </source>
</reference>
<evidence type="ECO:0000259" key="6">
    <source>
        <dbReference type="PROSITE" id="PS51194"/>
    </source>
</evidence>
<dbReference type="Pfam" id="PF00176">
    <property type="entry name" value="SNF2-rel_dom"/>
    <property type="match status" value="1"/>
</dbReference>
<dbReference type="CDD" id="cd18793">
    <property type="entry name" value="SF2_C_SNF"/>
    <property type="match status" value="1"/>
</dbReference>
<dbReference type="SUPFAM" id="SSF52540">
    <property type="entry name" value="P-loop containing nucleoside triphosphate hydrolases"/>
    <property type="match status" value="1"/>
</dbReference>
<gene>
    <name evidence="7" type="primary">drmD</name>
    <name evidence="7" type="ORF">ACFPCV_13985</name>
</gene>
<dbReference type="InterPro" id="IPR001650">
    <property type="entry name" value="Helicase_C-like"/>
</dbReference>
<organism evidence="7 8">
    <name type="scientific">Actinophytocola glycyrrhizae</name>
    <dbReference type="NCBI Taxonomy" id="2044873"/>
    <lineage>
        <taxon>Bacteria</taxon>
        <taxon>Bacillati</taxon>
        <taxon>Actinomycetota</taxon>
        <taxon>Actinomycetes</taxon>
        <taxon>Pseudonocardiales</taxon>
        <taxon>Pseudonocardiaceae</taxon>
    </lineage>
</organism>
<dbReference type="PROSITE" id="PS51192">
    <property type="entry name" value="HELICASE_ATP_BIND_1"/>
    <property type="match status" value="1"/>
</dbReference>
<feature type="domain" description="Helicase ATP-binding" evidence="5">
    <location>
        <begin position="133"/>
        <end position="318"/>
    </location>
</feature>
<dbReference type="PROSITE" id="PS51194">
    <property type="entry name" value="HELICASE_CTER"/>
    <property type="match status" value="1"/>
</dbReference>
<proteinExistence type="predicted"/>
<evidence type="ECO:0000313" key="7">
    <source>
        <dbReference type="EMBL" id="MFC4854616.1"/>
    </source>
</evidence>
<dbReference type="Gene3D" id="3.40.50.300">
    <property type="entry name" value="P-loop containing nucleotide triphosphate hydrolases"/>
    <property type="match status" value="1"/>
</dbReference>
<dbReference type="InterPro" id="IPR014001">
    <property type="entry name" value="Helicase_ATP-bd"/>
</dbReference>
<dbReference type="RefSeq" id="WP_378056937.1">
    <property type="nucleotide sequence ID" value="NZ_JBHSIS010000006.1"/>
</dbReference>
<dbReference type="CDD" id="cd18011">
    <property type="entry name" value="DEXDc_RapA"/>
    <property type="match status" value="1"/>
</dbReference>
<keyword evidence="8" id="KW-1185">Reference proteome</keyword>
<dbReference type="SMART" id="SM00487">
    <property type="entry name" value="DEXDc"/>
    <property type="match status" value="1"/>
</dbReference>
<dbReference type="PANTHER" id="PTHR45766:SF6">
    <property type="entry name" value="SWI_SNF-RELATED MATRIX-ASSOCIATED ACTIN-DEPENDENT REGULATOR OF CHROMATIN SUBFAMILY A-LIKE PROTEIN 1"/>
    <property type="match status" value="1"/>
</dbReference>
<evidence type="ECO:0000256" key="4">
    <source>
        <dbReference type="ARBA" id="ARBA00022840"/>
    </source>
</evidence>
<dbReference type="InterPro" id="IPR000330">
    <property type="entry name" value="SNF2_N"/>
</dbReference>
<dbReference type="SMART" id="SM00490">
    <property type="entry name" value="HELICc"/>
    <property type="match status" value="1"/>
</dbReference>
<evidence type="ECO:0000256" key="2">
    <source>
        <dbReference type="ARBA" id="ARBA00022801"/>
    </source>
</evidence>
<evidence type="ECO:0000256" key="3">
    <source>
        <dbReference type="ARBA" id="ARBA00022806"/>
    </source>
</evidence>
<name>A0ABV9S1Z0_9PSEU</name>
<dbReference type="EMBL" id="JBHSIS010000006">
    <property type="protein sequence ID" value="MFC4854616.1"/>
    <property type="molecule type" value="Genomic_DNA"/>
</dbReference>
<dbReference type="Proteomes" id="UP001595859">
    <property type="component" value="Unassembled WGS sequence"/>
</dbReference>
<sequence length="1067" mass="119752">MLDEQDVVPAPGQLVTVRNRPWIATDVVRSEVASSDTSTLTARPTHLVRLVSVEDDARDEELRVVWELEIGAVVHESTTLPGPEHGLDDPAELDAFLDAVRWGAIASADTTALQAPFRSGVQIEDYQLDPVVRALSMPRTNLLIADDVGMGKTIEAGLVMQELALRHRARTMLIVCPAGLTLQWRDEMRDKFGLDFRIVDRELLGNLRRSRGPHTNPWTHYPRLIVSIDWLKRDRPLRLLREVLPAAPRYPREFDLLVVDEVHTCAPSGRGKYAVDSQRTKAIRTLAPHCEHRLFLSATPHNGYLESFTALLELLDDQRFARGVKPTDEQLKRAMVRRLKSELPPRWDGTPYFGTRTLDVVPVSHTDAEREAHELLRGYAESRRGAAAGQGERVAADFVTTLLKRRLFSSPKAFAETVDVHLATMSKRDDATAPTAAPSLPVLIERVTDASDDDDADGTRYREAEADAFAVARRGAPPLSTDERRTLERLRDWARSAQDRADSKVGALLAHLEPIVPPGGEGERIIVFTEYRDTQRWLHERLLAAGYKPERIALLYGGQDRDEREHIKSVFTESLDLDPMRILLATDAASEGINLQRHCHRVLHWEIPWNPNRLEQRNGRVDRHGQPAPEVLVHHFVPAGWENTDFAEGSLEDELAFLQVAVKKVHRIREDLGSAGEVIAAQIEQKMVGERTDWHAAEVQIESRAKKAQLRFDRDLARELEKAVETLKGSRTRLNLRPETVERVVRTALRLAHRQDLRPATAPPGFAGEVFRLPQLPGAWAVARNDGLHHPVTGAERPVSFDHDAVGDRTDVVLLHLGHRLVQMCMGLLRAELWAQSRPDAAATAKLHRITARVVHGDELRVPAVIAHGRVVVTGADGARLHEEIVSAGGRIEGGKFDLIRSVDEVNALLAAASEESADAMRDRLNTLWPALAEPLARSLNTRANQRLRSMQVLLRDRCEEEVTAIGAVLDELTTAITATLDDKDLWQQASLFDTDELLERRQLNSDHEALRRRRDELPRQREQEEAALRRRYADPTTRWFPVAVTLLVPAAIARQAERERAQGSAR</sequence>
<dbReference type="InterPro" id="IPR038718">
    <property type="entry name" value="SNF2-like_sf"/>
</dbReference>
<feature type="domain" description="Helicase C-terminal" evidence="6">
    <location>
        <begin position="511"/>
        <end position="687"/>
    </location>
</feature>
<dbReference type="Gene3D" id="3.40.50.10810">
    <property type="entry name" value="Tandem AAA-ATPase domain"/>
    <property type="match status" value="1"/>
</dbReference>
<evidence type="ECO:0000313" key="8">
    <source>
        <dbReference type="Proteomes" id="UP001595859"/>
    </source>
</evidence>
<dbReference type="Pfam" id="PF00271">
    <property type="entry name" value="Helicase_C"/>
    <property type="match status" value="1"/>
</dbReference>
<accession>A0ABV9S1Z0</accession>
<keyword evidence="4" id="KW-0067">ATP-binding</keyword>
<dbReference type="NCBIfam" id="NF038317">
    <property type="entry name" value="DISARM_DrmD"/>
    <property type="match status" value="1"/>
</dbReference>